<comment type="caution">
    <text evidence="2">The sequence shown here is derived from an EMBL/GenBank/DDBJ whole genome shotgun (WGS) entry which is preliminary data.</text>
</comment>
<evidence type="ECO:0000256" key="1">
    <source>
        <dbReference type="SAM" id="Phobius"/>
    </source>
</evidence>
<dbReference type="EMBL" id="MCFA01000068">
    <property type="protein sequence ID" value="ORY10785.1"/>
    <property type="molecule type" value="Genomic_DNA"/>
</dbReference>
<dbReference type="Proteomes" id="UP000193144">
    <property type="component" value="Unassembled WGS sequence"/>
</dbReference>
<evidence type="ECO:0000313" key="2">
    <source>
        <dbReference type="EMBL" id="ORY10785.1"/>
    </source>
</evidence>
<reference evidence="2 3" key="1">
    <citation type="submission" date="2016-07" db="EMBL/GenBank/DDBJ databases">
        <title>Pervasive Adenine N6-methylation of Active Genes in Fungi.</title>
        <authorList>
            <consortium name="DOE Joint Genome Institute"/>
            <person name="Mondo S.J."/>
            <person name="Dannebaum R.O."/>
            <person name="Kuo R.C."/>
            <person name="Labutti K."/>
            <person name="Haridas S."/>
            <person name="Kuo A."/>
            <person name="Salamov A."/>
            <person name="Ahrendt S.R."/>
            <person name="Lipzen A."/>
            <person name="Sullivan W."/>
            <person name="Andreopoulos W.B."/>
            <person name="Clum A."/>
            <person name="Lindquist E."/>
            <person name="Daum C."/>
            <person name="Ramamoorthy G.K."/>
            <person name="Gryganskyi A."/>
            <person name="Culley D."/>
            <person name="Magnuson J.K."/>
            <person name="James T.Y."/>
            <person name="O'Malley M.A."/>
            <person name="Stajich J.E."/>
            <person name="Spatafora J.W."/>
            <person name="Visel A."/>
            <person name="Grigoriev I.V."/>
        </authorList>
    </citation>
    <scope>NUCLEOTIDE SEQUENCE [LARGE SCALE GENOMIC DNA]</scope>
    <source>
        <strain evidence="2 3">CBS 115471</strain>
    </source>
</reference>
<name>A0A1Y1ZLS0_9PLEO</name>
<accession>A0A1Y1ZLS0</accession>
<keyword evidence="1" id="KW-0472">Membrane</keyword>
<sequence>MVMVTAYLVVLIVDNKDEPTVTVHFAVIGYLVTVLGMTLVIWTVAQSTKLRSVKVPPVKLAAAFIVGHLSAFTVTIGFVVMYLGFRQLRWWMVLICAGFTALSTLIRTMLRVAARLNQSSWEPLSKNSPFCGFGFSPIKISGTTAEDEWDQHSVEPLQDWSVYGPFASDIEQSFITGYYNEPAAILISLTHRWNKEINGDLRVVTCLACQIALKISTSYLQLVRRLEKASNCITGIRSSLRLSKLVV</sequence>
<evidence type="ECO:0000313" key="3">
    <source>
        <dbReference type="Proteomes" id="UP000193144"/>
    </source>
</evidence>
<feature type="transmembrane region" description="Helical" evidence="1">
    <location>
        <begin position="25"/>
        <end position="45"/>
    </location>
</feature>
<keyword evidence="1" id="KW-1133">Transmembrane helix</keyword>
<dbReference type="OrthoDB" id="194358at2759"/>
<feature type="transmembrane region" description="Helical" evidence="1">
    <location>
        <begin position="57"/>
        <end position="84"/>
    </location>
</feature>
<organism evidence="2 3">
    <name type="scientific">Clohesyomyces aquaticus</name>
    <dbReference type="NCBI Taxonomy" id="1231657"/>
    <lineage>
        <taxon>Eukaryota</taxon>
        <taxon>Fungi</taxon>
        <taxon>Dikarya</taxon>
        <taxon>Ascomycota</taxon>
        <taxon>Pezizomycotina</taxon>
        <taxon>Dothideomycetes</taxon>
        <taxon>Pleosporomycetidae</taxon>
        <taxon>Pleosporales</taxon>
        <taxon>Lindgomycetaceae</taxon>
        <taxon>Clohesyomyces</taxon>
    </lineage>
</organism>
<proteinExistence type="predicted"/>
<gene>
    <name evidence="2" type="ORF">BCR34DRAFT_588335</name>
</gene>
<keyword evidence="3" id="KW-1185">Reference proteome</keyword>
<dbReference type="AlphaFoldDB" id="A0A1Y1ZLS0"/>
<keyword evidence="1" id="KW-0812">Transmembrane</keyword>
<feature type="transmembrane region" description="Helical" evidence="1">
    <location>
        <begin position="90"/>
        <end position="110"/>
    </location>
</feature>
<protein>
    <submittedName>
        <fullName evidence="2">Uncharacterized protein</fullName>
    </submittedName>
</protein>